<dbReference type="Pfam" id="PF12333">
    <property type="entry name" value="Ipi1_N"/>
    <property type="match status" value="1"/>
</dbReference>
<feature type="compositionally biased region" description="Basic residues" evidence="6">
    <location>
        <begin position="18"/>
        <end position="27"/>
    </location>
</feature>
<feature type="compositionally biased region" description="Basic residues" evidence="6">
    <location>
        <begin position="1"/>
        <end position="11"/>
    </location>
</feature>
<evidence type="ECO:0000259" key="7">
    <source>
        <dbReference type="Pfam" id="PF12333"/>
    </source>
</evidence>
<evidence type="ECO:0000256" key="1">
    <source>
        <dbReference type="ARBA" id="ARBA00002355"/>
    </source>
</evidence>
<comment type="similarity">
    <text evidence="3 5">Belongs to the IPI1/TEX10 family.</text>
</comment>
<evidence type="ECO:0000256" key="3">
    <source>
        <dbReference type="ARBA" id="ARBA00006427"/>
    </source>
</evidence>
<comment type="caution">
    <text evidence="8">The sequence shown here is derived from an EMBL/GenBank/DDBJ whole genome shotgun (WGS) entry which is preliminary data.</text>
</comment>
<evidence type="ECO:0000256" key="2">
    <source>
        <dbReference type="ARBA" id="ARBA00004123"/>
    </source>
</evidence>
<evidence type="ECO:0000256" key="5">
    <source>
        <dbReference type="RuleBase" id="RU368021"/>
    </source>
</evidence>
<keyword evidence="5" id="KW-0690">Ribosome biogenesis</keyword>
<dbReference type="AlphaFoldDB" id="A0AAJ0GGI6"/>
<dbReference type="Proteomes" id="UP001271007">
    <property type="component" value="Unassembled WGS sequence"/>
</dbReference>
<keyword evidence="4 5" id="KW-0539">Nucleus</keyword>
<dbReference type="GO" id="GO:0005634">
    <property type="term" value="C:nucleus"/>
    <property type="evidence" value="ECO:0007669"/>
    <property type="project" value="UniProtKB-SubCell"/>
</dbReference>
<dbReference type="GO" id="GO:0120330">
    <property type="term" value="C:rixosome complex"/>
    <property type="evidence" value="ECO:0007669"/>
    <property type="project" value="UniProtKB-UniRule"/>
</dbReference>
<accession>A0AAJ0GGI6</accession>
<sequence length="342" mass="36857">MGASVKKKKEKKKDFQKPKLKVGKARPKNTNATDTSFAAKSVVFKQQSLSETGRDSNALFQHNLSLLSSKNETQRRDSLAYLTTVCSAQQGSKLPQPPSVIVAKAQPLILDGNLQVRQQVVKLLRSLALEELGSLDSLILYARAGMVHLSKDICATALDVLDWLLSTAPSAVVSSAGGWVKTLRAFQNLLSWHGDANGITTRGVDGKWSNTKSSSNLGGGKLLVHQLTTLSRLLVAGLTRPSLDQEHKAAAEKAASLFPLCHTDAHMLPKKSNPYGYLNLFGASRDMESEVYEDPEQRAEVFNDLGMSEAFQYGVAEAKKEAGEVGRAAALVAKALKLADGA</sequence>
<dbReference type="GO" id="GO:0006364">
    <property type="term" value="P:rRNA processing"/>
    <property type="evidence" value="ECO:0007669"/>
    <property type="project" value="UniProtKB-UniRule"/>
</dbReference>
<gene>
    <name evidence="8" type="primary">IPI1</name>
    <name evidence="8" type="ORF">LTR09_002154</name>
</gene>
<comment type="function">
    <text evidence="1 5">Component of the RIX1 complex required for processing of ITS2 sequences from 35S pre-rRNA.</text>
</comment>
<keyword evidence="9" id="KW-1185">Reference proteome</keyword>
<dbReference type="PANTHER" id="PTHR16056:SF2">
    <property type="entry name" value="TESTIS-EXPRESSED PROTEIN 10"/>
    <property type="match status" value="1"/>
</dbReference>
<dbReference type="InterPro" id="IPR016024">
    <property type="entry name" value="ARM-type_fold"/>
</dbReference>
<evidence type="ECO:0000313" key="8">
    <source>
        <dbReference type="EMBL" id="KAK3057115.1"/>
    </source>
</evidence>
<evidence type="ECO:0000313" key="9">
    <source>
        <dbReference type="Proteomes" id="UP001271007"/>
    </source>
</evidence>
<comment type="subunit">
    <text evidence="5">Component of the RIX1 complex.</text>
</comment>
<dbReference type="PANTHER" id="PTHR16056">
    <property type="entry name" value="REGULATOR OF MICROTUBULE DYNAMICS PROTEIN"/>
    <property type="match status" value="1"/>
</dbReference>
<reference evidence="8" key="1">
    <citation type="submission" date="2023-04" db="EMBL/GenBank/DDBJ databases">
        <title>Black Yeasts Isolated from many extreme environments.</title>
        <authorList>
            <person name="Coleine C."/>
            <person name="Stajich J.E."/>
            <person name="Selbmann L."/>
        </authorList>
    </citation>
    <scope>NUCLEOTIDE SEQUENCE</scope>
    <source>
        <strain evidence="8">CCFEE 5312</strain>
    </source>
</reference>
<proteinExistence type="inferred from homology"/>
<evidence type="ECO:0000256" key="4">
    <source>
        <dbReference type="ARBA" id="ARBA00023242"/>
    </source>
</evidence>
<dbReference type="SUPFAM" id="SSF48371">
    <property type="entry name" value="ARM repeat"/>
    <property type="match status" value="1"/>
</dbReference>
<protein>
    <recommendedName>
        <fullName evidence="5">Pre-rRNA-processing protein</fullName>
    </recommendedName>
</protein>
<organism evidence="8 9">
    <name type="scientific">Extremus antarcticus</name>
    <dbReference type="NCBI Taxonomy" id="702011"/>
    <lineage>
        <taxon>Eukaryota</taxon>
        <taxon>Fungi</taxon>
        <taxon>Dikarya</taxon>
        <taxon>Ascomycota</taxon>
        <taxon>Pezizomycotina</taxon>
        <taxon>Dothideomycetes</taxon>
        <taxon>Dothideomycetidae</taxon>
        <taxon>Mycosphaerellales</taxon>
        <taxon>Extremaceae</taxon>
        <taxon>Extremus</taxon>
    </lineage>
</organism>
<comment type="subcellular location">
    <subcellularLocation>
        <location evidence="2 5">Nucleus</location>
    </subcellularLocation>
</comment>
<name>A0AAJ0GGI6_9PEZI</name>
<evidence type="ECO:0000256" key="6">
    <source>
        <dbReference type="SAM" id="MobiDB-lite"/>
    </source>
</evidence>
<keyword evidence="5" id="KW-0698">rRNA processing</keyword>
<dbReference type="EMBL" id="JAWDJX010000004">
    <property type="protein sequence ID" value="KAK3057115.1"/>
    <property type="molecule type" value="Genomic_DNA"/>
</dbReference>
<feature type="domain" description="Pre-rRNA-processing protein Ipi1 N-terminal" evidence="7">
    <location>
        <begin position="136"/>
        <end position="234"/>
    </location>
</feature>
<dbReference type="InterPro" id="IPR024679">
    <property type="entry name" value="Ipi1_N"/>
</dbReference>
<feature type="region of interest" description="Disordered" evidence="6">
    <location>
        <begin position="1"/>
        <end position="33"/>
    </location>
</feature>